<dbReference type="AlphaFoldDB" id="A0A0D2PXU9"/>
<dbReference type="PANTHER" id="PTHR31005:SF8">
    <property type="entry name" value="DUF4139 DOMAIN-CONTAINING PROTEIN"/>
    <property type="match status" value="1"/>
</dbReference>
<evidence type="ECO:0000259" key="2">
    <source>
        <dbReference type="Pfam" id="PF13598"/>
    </source>
</evidence>
<reference evidence="5" key="1">
    <citation type="submission" date="2014-04" db="EMBL/GenBank/DDBJ databases">
        <title>Evolutionary Origins and Diversification of the Mycorrhizal Mutualists.</title>
        <authorList>
            <consortium name="DOE Joint Genome Institute"/>
            <consortium name="Mycorrhizal Genomics Consortium"/>
            <person name="Kohler A."/>
            <person name="Kuo A."/>
            <person name="Nagy L.G."/>
            <person name="Floudas D."/>
            <person name="Copeland A."/>
            <person name="Barry K.W."/>
            <person name="Cichocki N."/>
            <person name="Veneault-Fourrey C."/>
            <person name="LaButti K."/>
            <person name="Lindquist E.A."/>
            <person name="Lipzen A."/>
            <person name="Lundell T."/>
            <person name="Morin E."/>
            <person name="Murat C."/>
            <person name="Riley R."/>
            <person name="Ohm R."/>
            <person name="Sun H."/>
            <person name="Tunlid A."/>
            <person name="Henrissat B."/>
            <person name="Grigoriev I.V."/>
            <person name="Hibbett D.S."/>
            <person name="Martin F."/>
        </authorList>
    </citation>
    <scope>NUCLEOTIDE SEQUENCE [LARGE SCALE GENOMIC DNA]</scope>
    <source>
        <strain evidence="5">FD-334 SS-4</strain>
    </source>
</reference>
<evidence type="ECO:0000313" key="5">
    <source>
        <dbReference type="Proteomes" id="UP000054270"/>
    </source>
</evidence>
<dbReference type="OrthoDB" id="10068793at2759"/>
<dbReference type="InterPro" id="IPR025554">
    <property type="entry name" value="DUF4140"/>
</dbReference>
<organism evidence="4 5">
    <name type="scientific">Hypholoma sublateritium (strain FD-334 SS-4)</name>
    <dbReference type="NCBI Taxonomy" id="945553"/>
    <lineage>
        <taxon>Eukaryota</taxon>
        <taxon>Fungi</taxon>
        <taxon>Dikarya</taxon>
        <taxon>Basidiomycota</taxon>
        <taxon>Agaricomycotina</taxon>
        <taxon>Agaricomycetes</taxon>
        <taxon>Agaricomycetidae</taxon>
        <taxon>Agaricales</taxon>
        <taxon>Agaricineae</taxon>
        <taxon>Strophariaceae</taxon>
        <taxon>Hypholoma</taxon>
    </lineage>
</organism>
<proteinExistence type="predicted"/>
<dbReference type="InterPro" id="IPR011935">
    <property type="entry name" value="CHP02231"/>
</dbReference>
<accession>A0A0D2PXU9</accession>
<feature type="domain" description="DUF4139" evidence="2">
    <location>
        <begin position="213"/>
        <end position="596"/>
    </location>
</feature>
<protein>
    <recommendedName>
        <fullName evidence="6">DUF4139 domain-containing protein</fullName>
    </recommendedName>
</protein>
<dbReference type="Pfam" id="PF13598">
    <property type="entry name" value="DUF4139"/>
    <property type="match status" value="1"/>
</dbReference>
<evidence type="ECO:0008006" key="6">
    <source>
        <dbReference type="Google" id="ProtNLM"/>
    </source>
</evidence>
<dbReference type="InterPro" id="IPR037291">
    <property type="entry name" value="DUF4139"/>
</dbReference>
<feature type="compositionally biased region" description="Basic and acidic residues" evidence="1">
    <location>
        <begin position="527"/>
        <end position="544"/>
    </location>
</feature>
<evidence type="ECO:0000259" key="3">
    <source>
        <dbReference type="Pfam" id="PF13600"/>
    </source>
</evidence>
<dbReference type="Proteomes" id="UP000054270">
    <property type="component" value="Unassembled WGS sequence"/>
</dbReference>
<gene>
    <name evidence="4" type="ORF">HYPSUDRAFT_537762</name>
</gene>
<keyword evidence="5" id="KW-1185">Reference proteome</keyword>
<feature type="region of interest" description="Disordered" evidence="1">
    <location>
        <begin position="510"/>
        <end position="564"/>
    </location>
</feature>
<evidence type="ECO:0000256" key="1">
    <source>
        <dbReference type="SAM" id="MobiDB-lite"/>
    </source>
</evidence>
<evidence type="ECO:0000313" key="4">
    <source>
        <dbReference type="EMBL" id="KJA24215.1"/>
    </source>
</evidence>
<dbReference type="OMA" id="IANQHTH"/>
<feature type="domain" description="DUF4140" evidence="3">
    <location>
        <begin position="36"/>
        <end position="133"/>
    </location>
</feature>
<dbReference type="Pfam" id="PF13600">
    <property type="entry name" value="DUF4140"/>
    <property type="match status" value="1"/>
</dbReference>
<dbReference type="NCBIfam" id="TIGR02231">
    <property type="entry name" value="mucoidy inhibitor MuiA family protein"/>
    <property type="match status" value="1"/>
</dbReference>
<dbReference type="PANTHER" id="PTHR31005">
    <property type="entry name" value="DUF4139 DOMAIN-CONTAINING PROTEIN"/>
    <property type="match status" value="1"/>
</dbReference>
<dbReference type="STRING" id="945553.A0A0D2PXU9"/>
<sequence>MTTPNPVSRPRANTSNKKPNTLYLVSTEASKITNISLYSGRAEITRSFKLALTEGQNQITIRGLPQCLQKDSVRVEGRGNASIHDVVISKTPLASDTETTSAGSMYTPDRKQQELKNQIASIKHARAVLDAYLGAFNAEKMVVSELVDRFASHALLARKLDNEILDLEQALAEQTESAKKQRHGSQAEAMHLPWQVAIDVWAQADEEEATILIVYAVDNADWAASYDIRADTRSSGKNVTIHYKASIRQDTGEPWVGVPLTLETVTPAFEMVSPSLSPWIIAARAQPGYVGPGVHIVQPQTAMPAYAPIIIQDRPSRSSSRSRSRSRTEMPVMQHRPVIVATDKGDVTATFRIPGRINVPSDAQQHNVTISSFEFNAPLLWHTVPKASARVYMEAKIKNESEYAFIPGPANLYVDGSFVATTSIPAVSPQETFNCPMGLDSSLRVTYHRQEVNNSVTGFYKKSTTKTYTQRITIANTKSAPIANLKVVDIIPVSQDERIEIKLLNPPLRPAAGEPVDLQRTTSMASAEKDSTSKEQQSKSDRTRVSPGVVARWDGAGDPEANQDVVGRNGRVRWDVSLRPQETVNLVLKFEVSYPEKLVVEDRRWPQAVTYGY</sequence>
<dbReference type="EMBL" id="KN817538">
    <property type="protein sequence ID" value="KJA24215.1"/>
    <property type="molecule type" value="Genomic_DNA"/>
</dbReference>
<name>A0A0D2PXU9_HYPSF</name>